<evidence type="ECO:0000256" key="2">
    <source>
        <dbReference type="ARBA" id="ARBA00022559"/>
    </source>
</evidence>
<dbReference type="PROSITE" id="PS00460">
    <property type="entry name" value="GLUTATHIONE_PEROXID_1"/>
    <property type="match status" value="1"/>
</dbReference>
<gene>
    <name evidence="5" type="ORF">J2S43_000410</name>
</gene>
<keyword evidence="3 4" id="KW-0560">Oxidoreductase</keyword>
<dbReference type="PIRSF" id="PIRSF000303">
    <property type="entry name" value="Glutathion_perox"/>
    <property type="match status" value="1"/>
</dbReference>
<dbReference type="PANTHER" id="PTHR11592:SF40">
    <property type="entry name" value="THIOREDOXIN_GLUTATHIONE PEROXIDASE BTUE"/>
    <property type="match status" value="1"/>
</dbReference>
<dbReference type="EMBL" id="JAUSRA010000001">
    <property type="protein sequence ID" value="MDP9791898.1"/>
    <property type="molecule type" value="Genomic_DNA"/>
</dbReference>
<name>A0ABT9MKS7_9ACTN</name>
<dbReference type="InterPro" id="IPR036249">
    <property type="entry name" value="Thioredoxin-like_sf"/>
</dbReference>
<proteinExistence type="inferred from homology"/>
<dbReference type="PRINTS" id="PR01011">
    <property type="entry name" value="GLUTPROXDASE"/>
</dbReference>
<dbReference type="Proteomes" id="UP001240984">
    <property type="component" value="Unassembled WGS sequence"/>
</dbReference>
<keyword evidence="6" id="KW-1185">Reference proteome</keyword>
<dbReference type="GO" id="GO:0004602">
    <property type="term" value="F:glutathione peroxidase activity"/>
    <property type="evidence" value="ECO:0007669"/>
    <property type="project" value="UniProtKB-EC"/>
</dbReference>
<dbReference type="Pfam" id="PF00255">
    <property type="entry name" value="GSHPx"/>
    <property type="match status" value="1"/>
</dbReference>
<reference evidence="5 6" key="1">
    <citation type="submission" date="2023-07" db="EMBL/GenBank/DDBJ databases">
        <title>Sequencing the genomes of 1000 actinobacteria strains.</title>
        <authorList>
            <person name="Klenk H.-P."/>
        </authorList>
    </citation>
    <scope>NUCLEOTIDE SEQUENCE [LARGE SCALE GENOMIC DNA]</scope>
    <source>
        <strain evidence="5 6">DSM 44710</strain>
    </source>
</reference>
<dbReference type="InterPro" id="IPR000889">
    <property type="entry name" value="Glutathione_peroxidase"/>
</dbReference>
<dbReference type="InterPro" id="IPR029759">
    <property type="entry name" value="GPX_AS"/>
</dbReference>
<dbReference type="CDD" id="cd00340">
    <property type="entry name" value="GSH_Peroxidase"/>
    <property type="match status" value="1"/>
</dbReference>
<evidence type="ECO:0000256" key="4">
    <source>
        <dbReference type="RuleBase" id="RU000499"/>
    </source>
</evidence>
<accession>A0ABT9MKS7</accession>
<comment type="caution">
    <text evidence="5">The sequence shown here is derived from an EMBL/GenBank/DDBJ whole genome shotgun (WGS) entry which is preliminary data.</text>
</comment>
<comment type="similarity">
    <text evidence="1 4">Belongs to the glutathione peroxidase family.</text>
</comment>
<evidence type="ECO:0000313" key="5">
    <source>
        <dbReference type="EMBL" id="MDP9791898.1"/>
    </source>
</evidence>
<protein>
    <recommendedName>
        <fullName evidence="4">Glutathione peroxidase</fullName>
    </recommendedName>
</protein>
<dbReference type="Gene3D" id="3.40.30.10">
    <property type="entry name" value="Glutaredoxin"/>
    <property type="match status" value="1"/>
</dbReference>
<dbReference type="SUPFAM" id="SSF52833">
    <property type="entry name" value="Thioredoxin-like"/>
    <property type="match status" value="1"/>
</dbReference>
<dbReference type="RefSeq" id="WP_306826821.1">
    <property type="nucleotide sequence ID" value="NZ_JAUSRA010000001.1"/>
</dbReference>
<dbReference type="PANTHER" id="PTHR11592">
    <property type="entry name" value="GLUTATHIONE PEROXIDASE"/>
    <property type="match status" value="1"/>
</dbReference>
<dbReference type="PROSITE" id="PS51355">
    <property type="entry name" value="GLUTATHIONE_PEROXID_3"/>
    <property type="match status" value="1"/>
</dbReference>
<sequence>MTVFDVEINSLTGAPASLAQYRGNALLIVNVASKCGSTPQYSALEGLAEEFADRGLVVLGAPCNQFGGQEPGTAEEIAEFCATTYGVTFPMTEKLDVNGPDRHPLFTELCSTPDADGEAGDVRWNFEKFLVTPDGTVAARFRTPVKPDAPEVREAIEKALPR</sequence>
<evidence type="ECO:0000313" key="6">
    <source>
        <dbReference type="Proteomes" id="UP001240984"/>
    </source>
</evidence>
<evidence type="ECO:0000256" key="3">
    <source>
        <dbReference type="ARBA" id="ARBA00023002"/>
    </source>
</evidence>
<evidence type="ECO:0000256" key="1">
    <source>
        <dbReference type="ARBA" id="ARBA00006926"/>
    </source>
</evidence>
<keyword evidence="2 4" id="KW-0575">Peroxidase</keyword>
<organism evidence="5 6">
    <name type="scientific">Catenuloplanes nepalensis</name>
    <dbReference type="NCBI Taxonomy" id="587533"/>
    <lineage>
        <taxon>Bacteria</taxon>
        <taxon>Bacillati</taxon>
        <taxon>Actinomycetota</taxon>
        <taxon>Actinomycetes</taxon>
        <taxon>Micromonosporales</taxon>
        <taxon>Micromonosporaceae</taxon>
        <taxon>Catenuloplanes</taxon>
    </lineage>
</organism>